<dbReference type="EMBL" id="SWJQ01000298">
    <property type="protein sequence ID" value="TRZ16734.1"/>
    <property type="molecule type" value="Genomic_DNA"/>
</dbReference>
<comment type="caution">
    <text evidence="1">The sequence shown here is derived from an EMBL/GenBank/DDBJ whole genome shotgun (WGS) entry which is preliminary data.</text>
</comment>
<accession>A0A8K1GF95</accession>
<evidence type="ECO:0000313" key="2">
    <source>
        <dbReference type="Proteomes" id="UP000796761"/>
    </source>
</evidence>
<keyword evidence="2" id="KW-1185">Reference proteome</keyword>
<reference evidence="1" key="1">
    <citation type="submission" date="2019-04" db="EMBL/GenBank/DDBJ databases">
        <title>Genome assembly of Zosterops borbonicus 15179.</title>
        <authorList>
            <person name="Leroy T."/>
            <person name="Anselmetti Y."/>
            <person name="Tilak M.-K."/>
            <person name="Nabholz B."/>
        </authorList>
    </citation>
    <scope>NUCLEOTIDE SEQUENCE</scope>
    <source>
        <strain evidence="1">HGM_15179</strain>
        <tissue evidence="1">Muscle</tissue>
    </source>
</reference>
<proteinExistence type="predicted"/>
<name>A0A8K1GF95_9PASS</name>
<gene>
    <name evidence="1" type="ORF">HGM15179_010383</name>
</gene>
<sequence>MGSSKRAEPTFETKSAILSYLVPIPELGLSGIWTKADMENAQTTCKSFDCAGRGYYPEELSSPAYHDFKFKFLP</sequence>
<dbReference type="AlphaFoldDB" id="A0A8K1GF95"/>
<organism evidence="1 2">
    <name type="scientific">Zosterops borbonicus</name>
    <dbReference type="NCBI Taxonomy" id="364589"/>
    <lineage>
        <taxon>Eukaryota</taxon>
        <taxon>Metazoa</taxon>
        <taxon>Chordata</taxon>
        <taxon>Craniata</taxon>
        <taxon>Vertebrata</taxon>
        <taxon>Euteleostomi</taxon>
        <taxon>Archelosauria</taxon>
        <taxon>Archosauria</taxon>
        <taxon>Dinosauria</taxon>
        <taxon>Saurischia</taxon>
        <taxon>Theropoda</taxon>
        <taxon>Coelurosauria</taxon>
        <taxon>Aves</taxon>
        <taxon>Neognathae</taxon>
        <taxon>Neoaves</taxon>
        <taxon>Telluraves</taxon>
        <taxon>Australaves</taxon>
        <taxon>Passeriformes</taxon>
        <taxon>Sylvioidea</taxon>
        <taxon>Zosteropidae</taxon>
        <taxon>Zosterops</taxon>
    </lineage>
</organism>
<evidence type="ECO:0000313" key="1">
    <source>
        <dbReference type="EMBL" id="TRZ16734.1"/>
    </source>
</evidence>
<dbReference type="Proteomes" id="UP000796761">
    <property type="component" value="Unassembled WGS sequence"/>
</dbReference>
<protein>
    <submittedName>
        <fullName evidence="1">Uncharacterized protein</fullName>
    </submittedName>
</protein>